<evidence type="ECO:0000313" key="3">
    <source>
        <dbReference type="Proteomes" id="UP000291084"/>
    </source>
</evidence>
<dbReference type="EMBL" id="AP015034">
    <property type="protein sequence ID" value="BAT74803.1"/>
    <property type="molecule type" value="Genomic_DNA"/>
</dbReference>
<organism evidence="2 3">
    <name type="scientific">Vigna angularis var. angularis</name>
    <dbReference type="NCBI Taxonomy" id="157739"/>
    <lineage>
        <taxon>Eukaryota</taxon>
        <taxon>Viridiplantae</taxon>
        <taxon>Streptophyta</taxon>
        <taxon>Embryophyta</taxon>
        <taxon>Tracheophyta</taxon>
        <taxon>Spermatophyta</taxon>
        <taxon>Magnoliopsida</taxon>
        <taxon>eudicotyledons</taxon>
        <taxon>Gunneridae</taxon>
        <taxon>Pentapetalae</taxon>
        <taxon>rosids</taxon>
        <taxon>fabids</taxon>
        <taxon>Fabales</taxon>
        <taxon>Fabaceae</taxon>
        <taxon>Papilionoideae</taxon>
        <taxon>50 kb inversion clade</taxon>
        <taxon>NPAAA clade</taxon>
        <taxon>indigoferoid/millettioid clade</taxon>
        <taxon>Phaseoleae</taxon>
        <taxon>Vigna</taxon>
    </lineage>
</organism>
<feature type="region of interest" description="Disordered" evidence="1">
    <location>
        <begin position="52"/>
        <end position="106"/>
    </location>
</feature>
<keyword evidence="3" id="KW-1185">Reference proteome</keyword>
<feature type="non-terminal residue" evidence="2">
    <location>
        <position position="1"/>
    </location>
</feature>
<gene>
    <name evidence="2" type="primary">Vigan.01G256300</name>
    <name evidence="2" type="ORF">VIGAN_01256300</name>
</gene>
<sequence length="137" mass="15634">RETPDPLFPSTTTPLTGFLARRRFLRSKPRGGAAPTTLIAPRETCSCLTCKTPNQNRKGEEERSPCDVDQYGRIGKRGTTPSSRQDEVKRENRKGRKLPCCASSTKTTQNWVCLRKRKTKTWERGVSFEREIAKYEV</sequence>
<name>A0A0S3R2P8_PHAAN</name>
<accession>A0A0S3R2P8</accession>
<dbReference type="AlphaFoldDB" id="A0A0S3R2P8"/>
<feature type="compositionally biased region" description="Basic and acidic residues" evidence="1">
    <location>
        <begin position="57"/>
        <end position="66"/>
    </location>
</feature>
<evidence type="ECO:0000256" key="1">
    <source>
        <dbReference type="SAM" id="MobiDB-lite"/>
    </source>
</evidence>
<dbReference type="Proteomes" id="UP000291084">
    <property type="component" value="Chromosome 1"/>
</dbReference>
<proteinExistence type="predicted"/>
<protein>
    <submittedName>
        <fullName evidence="2">Uncharacterized protein</fullName>
    </submittedName>
</protein>
<evidence type="ECO:0000313" key="2">
    <source>
        <dbReference type="EMBL" id="BAT74803.1"/>
    </source>
</evidence>
<reference evidence="2 3" key="1">
    <citation type="journal article" date="2015" name="Sci. Rep.">
        <title>The power of single molecule real-time sequencing technology in the de novo assembly of a eukaryotic genome.</title>
        <authorList>
            <person name="Sakai H."/>
            <person name="Naito K."/>
            <person name="Ogiso-Tanaka E."/>
            <person name="Takahashi Y."/>
            <person name="Iseki K."/>
            <person name="Muto C."/>
            <person name="Satou K."/>
            <person name="Teruya K."/>
            <person name="Shiroma A."/>
            <person name="Shimoji M."/>
            <person name="Hirano T."/>
            <person name="Itoh T."/>
            <person name="Kaga A."/>
            <person name="Tomooka N."/>
        </authorList>
    </citation>
    <scope>NUCLEOTIDE SEQUENCE [LARGE SCALE GENOMIC DNA]</scope>
    <source>
        <strain evidence="3">cv. Shumari</strain>
    </source>
</reference>